<keyword evidence="7" id="KW-0863">Zinc-finger</keyword>
<dbReference type="PROSITE" id="PS00028">
    <property type="entry name" value="ZINC_FINGER_C2H2_1"/>
    <property type="match status" value="2"/>
</dbReference>
<dbReference type="InterPro" id="IPR036864">
    <property type="entry name" value="Zn2-C6_fun-type_DNA-bd_sf"/>
</dbReference>
<dbReference type="Gene3D" id="3.30.160.60">
    <property type="entry name" value="Classic Zinc Finger"/>
    <property type="match status" value="2"/>
</dbReference>
<dbReference type="Pfam" id="PF00172">
    <property type="entry name" value="Zn_clus"/>
    <property type="match status" value="1"/>
</dbReference>
<evidence type="ECO:0000256" key="4">
    <source>
        <dbReference type="ARBA" id="ARBA00023125"/>
    </source>
</evidence>
<feature type="domain" description="C2H2-type" evidence="9">
    <location>
        <begin position="2"/>
        <end position="31"/>
    </location>
</feature>
<keyword evidence="4" id="KW-0238">DNA-binding</keyword>
<dbReference type="CDD" id="cd12148">
    <property type="entry name" value="fungal_TF_MHR"/>
    <property type="match status" value="1"/>
</dbReference>
<evidence type="ECO:0000259" key="9">
    <source>
        <dbReference type="PROSITE" id="PS50157"/>
    </source>
</evidence>
<dbReference type="PROSITE" id="PS00463">
    <property type="entry name" value="ZN2_CY6_FUNGAL_1"/>
    <property type="match status" value="1"/>
</dbReference>
<keyword evidence="6" id="KW-0539">Nucleus</keyword>
<evidence type="ECO:0000256" key="2">
    <source>
        <dbReference type="ARBA" id="ARBA00022833"/>
    </source>
</evidence>
<dbReference type="AlphaFoldDB" id="A0A0C1EGM4"/>
<organism evidence="10 11">
    <name type="scientific">Aspergillus ustus</name>
    <dbReference type="NCBI Taxonomy" id="40382"/>
    <lineage>
        <taxon>Eukaryota</taxon>
        <taxon>Fungi</taxon>
        <taxon>Dikarya</taxon>
        <taxon>Ascomycota</taxon>
        <taxon>Pezizomycotina</taxon>
        <taxon>Eurotiomycetes</taxon>
        <taxon>Eurotiomycetidae</taxon>
        <taxon>Eurotiales</taxon>
        <taxon>Aspergillaceae</taxon>
        <taxon>Aspergillus</taxon>
        <taxon>Aspergillus subgen. Nidulantes</taxon>
    </lineage>
</organism>
<dbReference type="InterPro" id="IPR007219">
    <property type="entry name" value="XnlR_reg_dom"/>
</dbReference>
<dbReference type="PANTHER" id="PTHR47660:SF7">
    <property type="entry name" value="TRANSCRIPTION FACTOR WITH C2H2 AND ZN(2)-CYS(6) DNA BINDING DOMAIN (EUROFUNG)"/>
    <property type="match status" value="1"/>
</dbReference>
<protein>
    <recommendedName>
        <fullName evidence="12">C2H2 type zinc finger domain protein</fullName>
    </recommendedName>
</protein>
<keyword evidence="3" id="KW-0805">Transcription regulation</keyword>
<keyword evidence="1" id="KW-0479">Metal-binding</keyword>
<dbReference type="SUPFAM" id="SSF57667">
    <property type="entry name" value="beta-beta-alpha zinc fingers"/>
    <property type="match status" value="1"/>
</dbReference>
<name>A0A0C1EGM4_ASPUT</name>
<dbReference type="Proteomes" id="UP000053475">
    <property type="component" value="Unassembled WGS sequence"/>
</dbReference>
<comment type="caution">
    <text evidence="10">The sequence shown here is derived from an EMBL/GenBank/DDBJ whole genome shotgun (WGS) entry which is preliminary data.</text>
</comment>
<evidence type="ECO:0008006" key="12">
    <source>
        <dbReference type="Google" id="ProtNLM"/>
    </source>
</evidence>
<keyword evidence="11" id="KW-1185">Reference proteome</keyword>
<evidence type="ECO:0000313" key="10">
    <source>
        <dbReference type="EMBL" id="KIA75804.1"/>
    </source>
</evidence>
<dbReference type="PROSITE" id="PS50048">
    <property type="entry name" value="ZN2_CY6_FUNGAL_2"/>
    <property type="match status" value="1"/>
</dbReference>
<dbReference type="SMART" id="SM00066">
    <property type="entry name" value="GAL4"/>
    <property type="match status" value="1"/>
</dbReference>
<feature type="domain" description="C2H2-type" evidence="9">
    <location>
        <begin position="33"/>
        <end position="60"/>
    </location>
</feature>
<dbReference type="SMART" id="SM00355">
    <property type="entry name" value="ZnF_C2H2"/>
    <property type="match status" value="2"/>
</dbReference>
<proteinExistence type="predicted"/>
<dbReference type="SUPFAM" id="SSF57701">
    <property type="entry name" value="Zn2/Cys6 DNA-binding domain"/>
    <property type="match status" value="1"/>
</dbReference>
<evidence type="ECO:0000256" key="7">
    <source>
        <dbReference type="PROSITE-ProRule" id="PRU00042"/>
    </source>
</evidence>
<evidence type="ECO:0000313" key="11">
    <source>
        <dbReference type="Proteomes" id="UP000053475"/>
    </source>
</evidence>
<dbReference type="GO" id="GO:0006351">
    <property type="term" value="P:DNA-templated transcription"/>
    <property type="evidence" value="ECO:0007669"/>
    <property type="project" value="InterPro"/>
</dbReference>
<sequence length="443" mass="50360">MLSCDYPGCTAQYRRKEHLNRHARKHCAAAPQLACELCDKTFERSDTLRRHQQLHLRQDNDATRRAAKACDRCHSSKTRCDGKQPCNVCCRRALRCTFNRQSKRASGAVTGDENPTEDPVNVLEIPESLNSMPFVDTDIGAAVSVPDRHTAIKSIILQHEQELRQNRILVRPDASGTSGSPQQSADDASQTPLDIDYHVEVYFSHFHHQWPFLHKPSFLRTKTSGPQVLLLTVVMIGLWVTGDVSSRARAEKMHDKLVALLENRVGDWKSQKEFKDKLWPIATFQAVLLNIIFSMMREVSVDLHERCASMLRALTTTCIAGGLFSYDRMRAQIHEEDSLLFSWTYVQETQRLALALFKVNSFFRTGMLSVSDLEFPLPENGYLWDAPETKQFYSRYHVQLESEAYSHEAPLICDIFQEIGRGGRGMGLLLQVDSWLGFLATAT</sequence>
<keyword evidence="2" id="KW-0862">Zinc</keyword>
<keyword evidence="5" id="KW-0804">Transcription</keyword>
<dbReference type="InterPro" id="IPR036236">
    <property type="entry name" value="Znf_C2H2_sf"/>
</dbReference>
<dbReference type="Pfam" id="PF04082">
    <property type="entry name" value="Fungal_trans"/>
    <property type="match status" value="1"/>
</dbReference>
<evidence type="ECO:0000259" key="8">
    <source>
        <dbReference type="PROSITE" id="PS50048"/>
    </source>
</evidence>
<dbReference type="PROSITE" id="PS50157">
    <property type="entry name" value="ZINC_FINGER_C2H2_2"/>
    <property type="match status" value="2"/>
</dbReference>
<dbReference type="GO" id="GO:0000981">
    <property type="term" value="F:DNA-binding transcription factor activity, RNA polymerase II-specific"/>
    <property type="evidence" value="ECO:0007669"/>
    <property type="project" value="InterPro"/>
</dbReference>
<dbReference type="GO" id="GO:0008270">
    <property type="term" value="F:zinc ion binding"/>
    <property type="evidence" value="ECO:0007669"/>
    <property type="project" value="UniProtKB-KW"/>
</dbReference>
<reference evidence="10 11" key="1">
    <citation type="submission" date="2014-11" db="EMBL/GenBank/DDBJ databases">
        <title>Genomics derived discovery of secondary metabolites biosynthetic gene clusters in Aspergillus ustus.</title>
        <authorList>
            <person name="Pi B."/>
            <person name="Dai F."/>
            <person name="Song X."/>
            <person name="Zhu C."/>
            <person name="Li H."/>
            <person name="Yu D."/>
        </authorList>
    </citation>
    <scope>NUCLEOTIDE SEQUENCE [LARGE SCALE GENOMIC DNA]</scope>
    <source>
        <strain evidence="10 11">3.3904</strain>
    </source>
</reference>
<evidence type="ECO:0000256" key="5">
    <source>
        <dbReference type="ARBA" id="ARBA00023163"/>
    </source>
</evidence>
<dbReference type="Pfam" id="PF00096">
    <property type="entry name" value="zf-C2H2"/>
    <property type="match status" value="1"/>
</dbReference>
<dbReference type="GO" id="GO:0003677">
    <property type="term" value="F:DNA binding"/>
    <property type="evidence" value="ECO:0007669"/>
    <property type="project" value="UniProtKB-KW"/>
</dbReference>
<gene>
    <name evidence="10" type="ORF">HK57_00418</name>
</gene>
<evidence type="ECO:0000256" key="6">
    <source>
        <dbReference type="ARBA" id="ARBA00023242"/>
    </source>
</evidence>
<dbReference type="InterPro" id="IPR013087">
    <property type="entry name" value="Znf_C2H2_type"/>
</dbReference>
<dbReference type="Gene3D" id="4.10.240.10">
    <property type="entry name" value="Zn(2)-C6 fungal-type DNA-binding domain"/>
    <property type="match status" value="1"/>
</dbReference>
<feature type="domain" description="Zn(2)-C6 fungal-type" evidence="8">
    <location>
        <begin position="69"/>
        <end position="98"/>
    </location>
</feature>
<dbReference type="InterPro" id="IPR001138">
    <property type="entry name" value="Zn2Cys6_DnaBD"/>
</dbReference>
<dbReference type="PANTHER" id="PTHR47660">
    <property type="entry name" value="TRANSCRIPTION FACTOR WITH C2H2 AND ZN(2)-CYS(6) DNA BINDING DOMAIN (EUROFUNG)-RELATED-RELATED"/>
    <property type="match status" value="1"/>
</dbReference>
<dbReference type="CDD" id="cd00067">
    <property type="entry name" value="GAL4"/>
    <property type="match status" value="1"/>
</dbReference>
<evidence type="ECO:0000256" key="3">
    <source>
        <dbReference type="ARBA" id="ARBA00023015"/>
    </source>
</evidence>
<accession>A0A0C1EGM4</accession>
<evidence type="ECO:0000256" key="1">
    <source>
        <dbReference type="ARBA" id="ARBA00022723"/>
    </source>
</evidence>
<dbReference type="EMBL" id="JOMC01000036">
    <property type="protein sequence ID" value="KIA75804.1"/>
    <property type="molecule type" value="Genomic_DNA"/>
</dbReference>